<organism evidence="2">
    <name type="scientific">uncultured Friedmanniella sp</name>
    <dbReference type="NCBI Taxonomy" id="335381"/>
    <lineage>
        <taxon>Bacteria</taxon>
        <taxon>Bacillati</taxon>
        <taxon>Actinomycetota</taxon>
        <taxon>Actinomycetes</taxon>
        <taxon>Propionibacteriales</taxon>
        <taxon>Nocardioidaceae</taxon>
        <taxon>Friedmanniella</taxon>
        <taxon>environmental samples</taxon>
    </lineage>
</organism>
<feature type="non-terminal residue" evidence="2">
    <location>
        <position position="1"/>
    </location>
</feature>
<feature type="compositionally biased region" description="Basic and acidic residues" evidence="1">
    <location>
        <begin position="1"/>
        <end position="23"/>
    </location>
</feature>
<proteinExistence type="predicted"/>
<sequence>VATEMERHHAEDEDALRCEEAVPYHRLGQGDAPQGGEDAPQRAQAEQPHPSARRRRAAGPGRRRQGQEDARQVRQV</sequence>
<accession>A0A6J4LEY1</accession>
<dbReference type="EMBL" id="CADCTT010000347">
    <property type="protein sequence ID" value="CAA9330348.1"/>
    <property type="molecule type" value="Genomic_DNA"/>
</dbReference>
<feature type="region of interest" description="Disordered" evidence="1">
    <location>
        <begin position="1"/>
        <end position="76"/>
    </location>
</feature>
<feature type="non-terminal residue" evidence="2">
    <location>
        <position position="76"/>
    </location>
</feature>
<gene>
    <name evidence="2" type="ORF">AVDCRST_MAG61-2840</name>
</gene>
<dbReference type="AlphaFoldDB" id="A0A6J4LEY1"/>
<feature type="compositionally biased region" description="Basic residues" evidence="1">
    <location>
        <begin position="51"/>
        <end position="64"/>
    </location>
</feature>
<name>A0A6J4LEY1_9ACTN</name>
<feature type="compositionally biased region" description="Basic and acidic residues" evidence="1">
    <location>
        <begin position="65"/>
        <end position="76"/>
    </location>
</feature>
<protein>
    <submittedName>
        <fullName evidence="2">LSU ribosomal protein L35p</fullName>
    </submittedName>
</protein>
<keyword evidence="2" id="KW-0687">Ribonucleoprotein</keyword>
<evidence type="ECO:0000313" key="2">
    <source>
        <dbReference type="EMBL" id="CAA9330348.1"/>
    </source>
</evidence>
<evidence type="ECO:0000256" key="1">
    <source>
        <dbReference type="SAM" id="MobiDB-lite"/>
    </source>
</evidence>
<keyword evidence="2" id="KW-0689">Ribosomal protein</keyword>
<reference evidence="2" key="1">
    <citation type="submission" date="2020-02" db="EMBL/GenBank/DDBJ databases">
        <authorList>
            <person name="Meier V. D."/>
        </authorList>
    </citation>
    <scope>NUCLEOTIDE SEQUENCE</scope>
    <source>
        <strain evidence="2">AVDCRST_MAG61</strain>
    </source>
</reference>
<dbReference type="GO" id="GO:0005840">
    <property type="term" value="C:ribosome"/>
    <property type="evidence" value="ECO:0007669"/>
    <property type="project" value="UniProtKB-KW"/>
</dbReference>